<feature type="compositionally biased region" description="Basic residues" evidence="1">
    <location>
        <begin position="376"/>
        <end position="388"/>
    </location>
</feature>
<name>A0ABP0NWZ8_9DINO</name>
<dbReference type="Proteomes" id="UP001642484">
    <property type="component" value="Unassembled WGS sequence"/>
</dbReference>
<reference evidence="2 3" key="1">
    <citation type="submission" date="2024-02" db="EMBL/GenBank/DDBJ databases">
        <authorList>
            <person name="Chen Y."/>
            <person name="Shah S."/>
            <person name="Dougan E. K."/>
            <person name="Thang M."/>
            <person name="Chan C."/>
        </authorList>
    </citation>
    <scope>NUCLEOTIDE SEQUENCE [LARGE SCALE GENOMIC DNA]</scope>
</reference>
<organism evidence="2 3">
    <name type="scientific">Durusdinium trenchii</name>
    <dbReference type="NCBI Taxonomy" id="1381693"/>
    <lineage>
        <taxon>Eukaryota</taxon>
        <taxon>Sar</taxon>
        <taxon>Alveolata</taxon>
        <taxon>Dinophyceae</taxon>
        <taxon>Suessiales</taxon>
        <taxon>Symbiodiniaceae</taxon>
        <taxon>Durusdinium</taxon>
    </lineage>
</organism>
<comment type="caution">
    <text evidence="2">The sequence shown here is derived from an EMBL/GenBank/DDBJ whole genome shotgun (WGS) entry which is preliminary data.</text>
</comment>
<evidence type="ECO:0000313" key="2">
    <source>
        <dbReference type="EMBL" id="CAK9068101.1"/>
    </source>
</evidence>
<sequence>MVNGVLDSLGKVDRLLQSGGIDENQCPVDKRKYNGPKENPKSDHVDAFFNYFYYNFAETLAETPAVESDPYVAQLHCSGVMLPGDLKSADLPRSLLGLEPQLLESTLASSNAVDFLEILNLKVTPVKGRQLQNAMLEGAFDYKSWLGQLGLSMTGLVPNARAVDKDETRVNHCWRFVRRCAGVVKECGKYNMLMKELFAKAKKPTADGDQDHFAGVVHEQQLVIPPHVEEISNPEVDVAMEALNAEGAMDPGAELPSPIENQLGCPRCYLSPSGCAVCKKPGYKMRVTREQAMAKIREQLQARSDRPMSKPDVKPKVKPFKRPSAAAGAMPAPRLRRLRCFESLEEAMDDGVALPSDLDGDEDELFAVPKAPPKVSKAKAQPKQRQNGRKQEAEPDLMDWADERLKDPAARIPSILEMPMEDLAQQWQNPRPPPGWDTRCVLWEIYSVDTRAYFGFEHPDKSLAWGRGSVLQLEGKRGVRVLMVSALPVMASSAVELCGTRFFWCALDRILIPVDLHCRILTSLGSVTIFNIWGPSVL</sequence>
<feature type="region of interest" description="Disordered" evidence="1">
    <location>
        <begin position="368"/>
        <end position="398"/>
    </location>
</feature>
<protein>
    <submittedName>
        <fullName evidence="2">Uncharacterized protein</fullName>
    </submittedName>
</protein>
<gene>
    <name evidence="2" type="ORF">CCMP2556_LOCUS33445</name>
</gene>
<feature type="compositionally biased region" description="Basic and acidic residues" evidence="1">
    <location>
        <begin position="300"/>
        <end position="315"/>
    </location>
</feature>
<evidence type="ECO:0000256" key="1">
    <source>
        <dbReference type="SAM" id="MobiDB-lite"/>
    </source>
</evidence>
<proteinExistence type="predicted"/>
<keyword evidence="3" id="KW-1185">Reference proteome</keyword>
<dbReference type="EMBL" id="CAXAMN010022295">
    <property type="protein sequence ID" value="CAK9068101.1"/>
    <property type="molecule type" value="Genomic_DNA"/>
</dbReference>
<accession>A0ABP0NWZ8</accession>
<feature type="region of interest" description="Disordered" evidence="1">
    <location>
        <begin position="300"/>
        <end position="331"/>
    </location>
</feature>
<evidence type="ECO:0000313" key="3">
    <source>
        <dbReference type="Proteomes" id="UP001642484"/>
    </source>
</evidence>